<dbReference type="OrthoDB" id="7620369at2"/>
<evidence type="ECO:0000313" key="2">
    <source>
        <dbReference type="EMBL" id="SFS97143.1"/>
    </source>
</evidence>
<sequence length="73" mass="8134">MHDTVWFEIQGIPSVSVASSAFGQAAETQRKALGMEGARYVLVPHPIQDATDDEMRIKAREAYDQIMAALREK</sequence>
<keyword evidence="3" id="KW-1185">Reference proteome</keyword>
<gene>
    <name evidence="2" type="ORF">SAMN04488040_2541</name>
</gene>
<protein>
    <recommendedName>
        <fullName evidence="1">UGSC-like domain-containing protein</fullName>
    </recommendedName>
</protein>
<proteinExistence type="predicted"/>
<dbReference type="AlphaFoldDB" id="A0A1I6U6S1"/>
<organism evidence="2 3">
    <name type="scientific">Sulfitobacter marinus</name>
    <dbReference type="NCBI Taxonomy" id="394264"/>
    <lineage>
        <taxon>Bacteria</taxon>
        <taxon>Pseudomonadati</taxon>
        <taxon>Pseudomonadota</taxon>
        <taxon>Alphaproteobacteria</taxon>
        <taxon>Rhodobacterales</taxon>
        <taxon>Roseobacteraceae</taxon>
        <taxon>Sulfitobacter</taxon>
    </lineage>
</organism>
<name>A0A1I6U6S1_9RHOB</name>
<evidence type="ECO:0000259" key="1">
    <source>
        <dbReference type="Pfam" id="PF24696"/>
    </source>
</evidence>
<reference evidence="3" key="1">
    <citation type="submission" date="2016-10" db="EMBL/GenBank/DDBJ databases">
        <authorList>
            <person name="Varghese N."/>
            <person name="Submissions S."/>
        </authorList>
    </citation>
    <scope>NUCLEOTIDE SEQUENCE [LARGE SCALE GENOMIC DNA]</scope>
    <source>
        <strain evidence="3">DSM 23422</strain>
    </source>
</reference>
<dbReference type="Pfam" id="PF24696">
    <property type="entry name" value="UGSC"/>
    <property type="match status" value="1"/>
</dbReference>
<accession>A0A1I6U6S1</accession>
<evidence type="ECO:0000313" key="3">
    <source>
        <dbReference type="Proteomes" id="UP000199239"/>
    </source>
</evidence>
<dbReference type="EMBL" id="FPAJ01000004">
    <property type="protein sequence ID" value="SFS97143.1"/>
    <property type="molecule type" value="Genomic_DNA"/>
</dbReference>
<dbReference type="InterPro" id="IPR057767">
    <property type="entry name" value="UGSC-like_dom"/>
</dbReference>
<feature type="domain" description="UGSC-like" evidence="1">
    <location>
        <begin position="1"/>
        <end position="71"/>
    </location>
</feature>
<dbReference type="Proteomes" id="UP000199239">
    <property type="component" value="Unassembled WGS sequence"/>
</dbReference>
<dbReference type="STRING" id="394264.SAMN04488040_2541"/>